<accession>A0A2T3JBJ7</accession>
<dbReference type="InterPro" id="IPR042099">
    <property type="entry name" value="ANL_N_sf"/>
</dbReference>
<dbReference type="InterPro" id="IPR000873">
    <property type="entry name" value="AMP-dep_synth/lig_dom"/>
</dbReference>
<evidence type="ECO:0000259" key="1">
    <source>
        <dbReference type="Pfam" id="PF00501"/>
    </source>
</evidence>
<dbReference type="Proteomes" id="UP000240987">
    <property type="component" value="Unassembled WGS sequence"/>
</dbReference>
<dbReference type="InterPro" id="IPR045851">
    <property type="entry name" value="AMP-bd_C_sf"/>
</dbReference>
<dbReference type="EMBL" id="PYMJ01000023">
    <property type="protein sequence ID" value="PSU46251.1"/>
    <property type="molecule type" value="Genomic_DNA"/>
</dbReference>
<reference evidence="2 3" key="1">
    <citation type="submission" date="2018-01" db="EMBL/GenBank/DDBJ databases">
        <title>Whole genome sequencing of Histamine producing bacteria.</title>
        <authorList>
            <person name="Butler K."/>
        </authorList>
    </citation>
    <scope>NUCLEOTIDE SEQUENCE [LARGE SCALE GENOMIC DNA]</scope>
    <source>
        <strain evidence="2 3">JCM 12947</strain>
    </source>
</reference>
<dbReference type="SUPFAM" id="SSF56801">
    <property type="entry name" value="Acetyl-CoA synthetase-like"/>
    <property type="match status" value="1"/>
</dbReference>
<feature type="domain" description="AMP-dependent synthetase/ligase" evidence="1">
    <location>
        <begin position="52"/>
        <end position="318"/>
    </location>
</feature>
<keyword evidence="3" id="KW-1185">Reference proteome</keyword>
<organism evidence="2 3">
    <name type="scientific">Photobacterium frigidiphilum</name>
    <dbReference type="NCBI Taxonomy" id="264736"/>
    <lineage>
        <taxon>Bacteria</taxon>
        <taxon>Pseudomonadati</taxon>
        <taxon>Pseudomonadota</taxon>
        <taxon>Gammaproteobacteria</taxon>
        <taxon>Vibrionales</taxon>
        <taxon>Vibrionaceae</taxon>
        <taxon>Photobacterium</taxon>
    </lineage>
</organism>
<dbReference type="Gene3D" id="3.30.300.30">
    <property type="match status" value="1"/>
</dbReference>
<evidence type="ECO:0000313" key="3">
    <source>
        <dbReference type="Proteomes" id="UP000240987"/>
    </source>
</evidence>
<dbReference type="OrthoDB" id="9787658at2"/>
<proteinExistence type="predicted"/>
<keyword evidence="2" id="KW-0436">Ligase</keyword>
<dbReference type="Gene3D" id="3.40.50.12780">
    <property type="entry name" value="N-terminal domain of ligase-like"/>
    <property type="match status" value="1"/>
</dbReference>
<dbReference type="AlphaFoldDB" id="A0A2T3JBJ7"/>
<protein>
    <submittedName>
        <fullName evidence="2">AMP-fatty acid ligase</fullName>
    </submittedName>
</protein>
<gene>
    <name evidence="2" type="ORF">C9J12_19475</name>
</gene>
<dbReference type="PANTHER" id="PTHR45398">
    <property type="match status" value="1"/>
</dbReference>
<sequence>MKETEVVMTLKSLTNLMVQPWPDTQPVVIAPLNCTDSENTASNRTASCNVLWSQFRSDVNALTQQLTASKHQRWAICFDDSYFFAVAFMAAAHANRHIILPGNYQPAALAELAPHFDAVLHDGVVDHLTATDIELFIVDAASLSAMSDSQTTNSPTFIPLLLNTICLTLFTSGSSGTPKAINKTLALLDAEIEQLDAVWGEKLSNSIITSTVSHQHIYGLLFRVLWPLCAGRAFERLNVIYPEQVIAHANQDTTLISSPALLKRLTEEHESKPYRAIFSSGGPLSLDAAQHSQNLFKQLPFEVFGSTETGGIGYRQQQDTTTPWLLFPAINMILNAEGCLRLLSPFIDPNNWYQTSDQCACLSERTFMLKGRADRIVKIEEKRISLTEVERRLCELDWIDEAAVLPLEETNRLILAAVITLSENGKKTIDDLGKGKFWLTLRQALRQSVEPVGVPRRYRAVDEIPLNSQGKRLVRDLEQLFID</sequence>
<name>A0A2T3JBJ7_9GAMM</name>
<evidence type="ECO:0000313" key="2">
    <source>
        <dbReference type="EMBL" id="PSU46251.1"/>
    </source>
</evidence>
<comment type="caution">
    <text evidence="2">The sequence shown here is derived from an EMBL/GenBank/DDBJ whole genome shotgun (WGS) entry which is preliminary data.</text>
</comment>
<dbReference type="GO" id="GO:0016874">
    <property type="term" value="F:ligase activity"/>
    <property type="evidence" value="ECO:0007669"/>
    <property type="project" value="UniProtKB-KW"/>
</dbReference>
<dbReference type="Pfam" id="PF00501">
    <property type="entry name" value="AMP-binding"/>
    <property type="match status" value="1"/>
</dbReference>
<dbReference type="PANTHER" id="PTHR45398:SF1">
    <property type="entry name" value="ENZYME, PUTATIVE (JCVI)-RELATED"/>
    <property type="match status" value="1"/>
</dbReference>